<evidence type="ECO:0000313" key="4">
    <source>
        <dbReference type="Proteomes" id="UP000327085"/>
    </source>
</evidence>
<keyword evidence="5" id="KW-1185">Reference proteome</keyword>
<accession>A0A5E4EW99</accession>
<dbReference type="InterPro" id="IPR005174">
    <property type="entry name" value="KIB1-4_b-propeller"/>
</dbReference>
<reference evidence="4" key="2">
    <citation type="journal article" date="2020" name="Plant J.">
        <title>Transposons played a major role in the diversification between the closely related almond and peach genomes: results from the almond genome sequence.</title>
        <authorList>
            <person name="Alioto T."/>
            <person name="Alexiou K.G."/>
            <person name="Bardil A."/>
            <person name="Barteri F."/>
            <person name="Castanera R."/>
            <person name="Cruz F."/>
            <person name="Dhingra A."/>
            <person name="Duval H."/>
            <person name="Fernandez I Marti A."/>
            <person name="Frias L."/>
            <person name="Galan B."/>
            <person name="Garcia J.L."/>
            <person name="Howad W."/>
            <person name="Gomez-Garrido J."/>
            <person name="Gut M."/>
            <person name="Julca I."/>
            <person name="Morata J."/>
            <person name="Puigdomenech P."/>
            <person name="Ribeca P."/>
            <person name="Rubio Cabetas M.J."/>
            <person name="Vlasova A."/>
            <person name="Wirthensohn M."/>
            <person name="Garcia-Mas J."/>
            <person name="Gabaldon T."/>
            <person name="Casacuberta J.M."/>
            <person name="Arus P."/>
        </authorList>
    </citation>
    <scope>NUCLEOTIDE SEQUENCE [LARGE SCALE GENOMIC DNA]</scope>
    <source>
        <strain evidence="4">cv. Texas</strain>
    </source>
</reference>
<gene>
    <name evidence="3" type="ORF">ALMOND_2B016059</name>
    <name evidence="2" type="ORF">L3X38_004863</name>
</gene>
<dbReference type="Proteomes" id="UP000327085">
    <property type="component" value="Chromosome 1"/>
</dbReference>
<dbReference type="Proteomes" id="UP001054821">
    <property type="component" value="Chromosome 1"/>
</dbReference>
<evidence type="ECO:0000313" key="2">
    <source>
        <dbReference type="EMBL" id="KAI5351972.1"/>
    </source>
</evidence>
<dbReference type="EMBL" id="CABIKO010000040">
    <property type="protein sequence ID" value="VVA20035.1"/>
    <property type="molecule type" value="Genomic_DNA"/>
</dbReference>
<reference evidence="2 5" key="3">
    <citation type="journal article" date="2022" name="G3 (Bethesda)">
        <title>Whole-genome sequence and methylome profiling of the almond [Prunus dulcis (Mill.) D.A. Webb] cultivar 'Nonpareil'.</title>
        <authorList>
            <person name="D'Amico-Willman K.M."/>
            <person name="Ouma W.Z."/>
            <person name="Meulia T."/>
            <person name="Sideli G.M."/>
            <person name="Gradziel T.M."/>
            <person name="Fresnedo-Ramirez J."/>
        </authorList>
    </citation>
    <scope>NUCLEOTIDE SEQUENCE [LARGE SCALE GENOMIC DNA]</scope>
    <source>
        <strain evidence="2">Clone GOH B32 T37-40</strain>
    </source>
</reference>
<name>A0A5E4EW99_PRUDU</name>
<proteinExistence type="predicted"/>
<dbReference type="EMBL" id="JAJFAZ020000001">
    <property type="protein sequence ID" value="KAI5351972.1"/>
    <property type="molecule type" value="Genomic_DNA"/>
</dbReference>
<dbReference type="Pfam" id="PF03478">
    <property type="entry name" value="Beta-prop_KIB1-4"/>
    <property type="match status" value="1"/>
</dbReference>
<reference evidence="3" key="1">
    <citation type="submission" date="2019-07" db="EMBL/GenBank/DDBJ databases">
        <authorList>
            <person name="Alioto T."/>
            <person name="Alioto T."/>
            <person name="Gomez Garrido J."/>
        </authorList>
    </citation>
    <scope>NUCLEOTIDE SEQUENCE</scope>
</reference>
<organism evidence="3 4">
    <name type="scientific">Prunus dulcis</name>
    <name type="common">Almond</name>
    <name type="synonym">Amygdalus dulcis</name>
    <dbReference type="NCBI Taxonomy" id="3755"/>
    <lineage>
        <taxon>Eukaryota</taxon>
        <taxon>Viridiplantae</taxon>
        <taxon>Streptophyta</taxon>
        <taxon>Embryophyta</taxon>
        <taxon>Tracheophyta</taxon>
        <taxon>Spermatophyta</taxon>
        <taxon>Magnoliopsida</taxon>
        <taxon>eudicotyledons</taxon>
        <taxon>Gunneridae</taxon>
        <taxon>Pentapetalae</taxon>
        <taxon>rosids</taxon>
        <taxon>fabids</taxon>
        <taxon>Rosales</taxon>
        <taxon>Rosaceae</taxon>
        <taxon>Amygdaloideae</taxon>
        <taxon>Amygdaleae</taxon>
        <taxon>Prunus</taxon>
    </lineage>
</organism>
<dbReference type="InParanoid" id="A0A5E4EW99"/>
<dbReference type="AlphaFoldDB" id="A0A5E4EW99"/>
<evidence type="ECO:0000259" key="1">
    <source>
        <dbReference type="Pfam" id="PF03478"/>
    </source>
</evidence>
<dbReference type="Gramene" id="VVA20035">
    <property type="protein sequence ID" value="VVA20035"/>
    <property type="gene ID" value="Prudul26B016059"/>
</dbReference>
<sequence>MASDPYRWKIQRDDTLRFFSLAGNKVYKLKNAAFRGSPFEGFHYGTSCVGSWHGCLVIWNKEDDDMMHLLNPIYGSRIQLPYYKTQVVKDVVSCEPCRSDNFVVVMDEVVLADSFMRDLLRMPDKTCLVESLGELLLVEQVMVRFDDDEGDDDDDDDIYEGR</sequence>
<feature type="domain" description="KIB1-4 beta-propeller" evidence="1">
    <location>
        <begin position="18"/>
        <end position="106"/>
    </location>
</feature>
<evidence type="ECO:0000313" key="5">
    <source>
        <dbReference type="Proteomes" id="UP001054821"/>
    </source>
</evidence>
<protein>
    <submittedName>
        <fullName evidence="3">PREDICTED: putative F-box</fullName>
    </submittedName>
</protein>
<evidence type="ECO:0000313" key="3">
    <source>
        <dbReference type="EMBL" id="VVA20035.1"/>
    </source>
</evidence>